<dbReference type="Pfam" id="PF00296">
    <property type="entry name" value="Bac_luciferase"/>
    <property type="match status" value="1"/>
</dbReference>
<dbReference type="PANTHER" id="PTHR42847">
    <property type="entry name" value="ALKANESULFONATE MONOOXYGENASE"/>
    <property type="match status" value="1"/>
</dbReference>
<proteinExistence type="predicted"/>
<name>A0A6J4HQ68_9CHLR</name>
<dbReference type="AlphaFoldDB" id="A0A6J4HQ68"/>
<keyword evidence="3" id="KW-0560">Oxidoreductase</keyword>
<evidence type="ECO:0000256" key="4">
    <source>
        <dbReference type="ARBA" id="ARBA00023033"/>
    </source>
</evidence>
<keyword evidence="2" id="KW-0288">FMN</keyword>
<evidence type="ECO:0000256" key="3">
    <source>
        <dbReference type="ARBA" id="ARBA00023002"/>
    </source>
</evidence>
<dbReference type="GO" id="GO:0046306">
    <property type="term" value="P:alkanesulfonate catabolic process"/>
    <property type="evidence" value="ECO:0007669"/>
    <property type="project" value="TreeGrafter"/>
</dbReference>
<dbReference type="InterPro" id="IPR050172">
    <property type="entry name" value="SsuD_RutA_monooxygenase"/>
</dbReference>
<accession>A0A6J4HQ68</accession>
<dbReference type="PANTHER" id="PTHR42847:SF4">
    <property type="entry name" value="ALKANESULFONATE MONOOXYGENASE-RELATED"/>
    <property type="match status" value="1"/>
</dbReference>
<keyword evidence="1" id="KW-0285">Flavoprotein</keyword>
<dbReference type="InterPro" id="IPR036661">
    <property type="entry name" value="Luciferase-like_sf"/>
</dbReference>
<evidence type="ECO:0000259" key="5">
    <source>
        <dbReference type="Pfam" id="PF00296"/>
    </source>
</evidence>
<reference evidence="6" key="1">
    <citation type="submission" date="2020-02" db="EMBL/GenBank/DDBJ databases">
        <authorList>
            <person name="Meier V. D."/>
        </authorList>
    </citation>
    <scope>NUCLEOTIDE SEQUENCE</scope>
    <source>
        <strain evidence="6">AVDCRST_MAG77</strain>
    </source>
</reference>
<evidence type="ECO:0000256" key="1">
    <source>
        <dbReference type="ARBA" id="ARBA00022630"/>
    </source>
</evidence>
<keyword evidence="4" id="KW-0503">Monooxygenase</keyword>
<dbReference type="SUPFAM" id="SSF51679">
    <property type="entry name" value="Bacterial luciferase-like"/>
    <property type="match status" value="1"/>
</dbReference>
<gene>
    <name evidence="6" type="ORF">AVDCRST_MAG77-1160</name>
</gene>
<dbReference type="GO" id="GO:0008726">
    <property type="term" value="F:alkanesulfonate monooxygenase activity"/>
    <property type="evidence" value="ECO:0007669"/>
    <property type="project" value="TreeGrafter"/>
</dbReference>
<sequence>MDRLSGGRLVLGVGGGDNEAEAAQLGMPLPPVPARRRAVEETVRIVGGLWTGGPFTFAGEQFAVREATFRPVPVQSPHVPLLPATGRLAGAQTGARRLGDRVRQRQALFYTGAYYALASPCATSRGSVDAHPPLWGCEHWKQG</sequence>
<dbReference type="Gene3D" id="3.20.20.30">
    <property type="entry name" value="Luciferase-like domain"/>
    <property type="match status" value="1"/>
</dbReference>
<dbReference type="EMBL" id="CADCTC010000063">
    <property type="protein sequence ID" value="CAA9230242.1"/>
    <property type="molecule type" value="Genomic_DNA"/>
</dbReference>
<evidence type="ECO:0000256" key="2">
    <source>
        <dbReference type="ARBA" id="ARBA00022643"/>
    </source>
</evidence>
<organism evidence="6">
    <name type="scientific">uncultured Chloroflexota bacterium</name>
    <dbReference type="NCBI Taxonomy" id="166587"/>
    <lineage>
        <taxon>Bacteria</taxon>
        <taxon>Bacillati</taxon>
        <taxon>Chloroflexota</taxon>
        <taxon>environmental samples</taxon>
    </lineage>
</organism>
<evidence type="ECO:0000313" key="6">
    <source>
        <dbReference type="EMBL" id="CAA9230242.1"/>
    </source>
</evidence>
<protein>
    <recommendedName>
        <fullName evidence="5">Luciferase-like domain-containing protein</fullName>
    </recommendedName>
</protein>
<feature type="domain" description="Luciferase-like" evidence="5">
    <location>
        <begin position="1"/>
        <end position="96"/>
    </location>
</feature>
<dbReference type="InterPro" id="IPR011251">
    <property type="entry name" value="Luciferase-like_dom"/>
</dbReference>